<protein>
    <recommendedName>
        <fullName evidence="1">ABM domain-containing protein</fullName>
    </recommendedName>
</protein>
<evidence type="ECO:0000313" key="3">
    <source>
        <dbReference type="Proteomes" id="UP000053455"/>
    </source>
</evidence>
<dbReference type="PATRIC" id="fig|874156.12.peg.2569"/>
<organism evidence="2 3">
    <name type="scientific">Aurantiacibacter marinus</name>
    <dbReference type="NCBI Taxonomy" id="874156"/>
    <lineage>
        <taxon>Bacteria</taxon>
        <taxon>Pseudomonadati</taxon>
        <taxon>Pseudomonadota</taxon>
        <taxon>Alphaproteobacteria</taxon>
        <taxon>Sphingomonadales</taxon>
        <taxon>Erythrobacteraceae</taxon>
        <taxon>Aurantiacibacter</taxon>
    </lineage>
</organism>
<feature type="domain" description="ABM" evidence="1">
    <location>
        <begin position="3"/>
        <end position="91"/>
    </location>
</feature>
<dbReference type="OrthoDB" id="9804891at2"/>
<dbReference type="Gene3D" id="3.30.70.100">
    <property type="match status" value="1"/>
</dbReference>
<evidence type="ECO:0000313" key="2">
    <source>
        <dbReference type="EMBL" id="KLI62884.1"/>
    </source>
</evidence>
<comment type="caution">
    <text evidence="2">The sequence shown here is derived from an EMBL/GenBank/DDBJ whole genome shotgun (WGS) entry which is preliminary data.</text>
</comment>
<evidence type="ECO:0000259" key="1">
    <source>
        <dbReference type="PROSITE" id="PS51725"/>
    </source>
</evidence>
<reference evidence="2 3" key="1">
    <citation type="submission" date="2015-04" db="EMBL/GenBank/DDBJ databases">
        <title>The draft genome sequence of Erythrobacter marinus HWDM-33.</title>
        <authorList>
            <person name="Zhuang L."/>
            <person name="Liu Y."/>
            <person name="Shao Z."/>
        </authorList>
    </citation>
    <scope>NUCLEOTIDE SEQUENCE [LARGE SCALE GENOMIC DNA]</scope>
    <source>
        <strain evidence="2 3">HWDM-33</strain>
    </source>
</reference>
<dbReference type="Proteomes" id="UP000053455">
    <property type="component" value="Unassembled WGS sequence"/>
</dbReference>
<sequence>MPTTFLSRFKIKPEKDAEFVSLIGAMEDNASREPDTLQYKFYRLAEPHAYAVYESFTNEAADTAHQQNPESADVIAKMIDCIDGTYHREYLYDVKS</sequence>
<keyword evidence="3" id="KW-1185">Reference proteome</keyword>
<proteinExistence type="predicted"/>
<dbReference type="SUPFAM" id="SSF54909">
    <property type="entry name" value="Dimeric alpha+beta barrel"/>
    <property type="match status" value="1"/>
</dbReference>
<dbReference type="PROSITE" id="PS51725">
    <property type="entry name" value="ABM"/>
    <property type="match status" value="1"/>
</dbReference>
<dbReference type="AlphaFoldDB" id="A0A0H0XKM9"/>
<accession>A0A0H0XKM9</accession>
<dbReference type="RefSeq" id="WP_047094401.1">
    <property type="nucleotide sequence ID" value="NZ_LBHU01000004.1"/>
</dbReference>
<dbReference type="STRING" id="874156.GCA_001021555_02579"/>
<name>A0A0H0XKM9_9SPHN</name>
<dbReference type="Pfam" id="PF03992">
    <property type="entry name" value="ABM"/>
    <property type="match status" value="1"/>
</dbReference>
<dbReference type="EMBL" id="LBHU01000004">
    <property type="protein sequence ID" value="KLI62884.1"/>
    <property type="molecule type" value="Genomic_DNA"/>
</dbReference>
<dbReference type="InterPro" id="IPR011008">
    <property type="entry name" value="Dimeric_a/b-barrel"/>
</dbReference>
<dbReference type="InterPro" id="IPR007138">
    <property type="entry name" value="ABM_dom"/>
</dbReference>
<gene>
    <name evidence="2" type="ORF">AAV99_12480</name>
</gene>